<feature type="compositionally biased region" description="Polar residues" evidence="6">
    <location>
        <begin position="324"/>
        <end position="333"/>
    </location>
</feature>
<dbReference type="PROSITE" id="PS50001">
    <property type="entry name" value="SH2"/>
    <property type="match status" value="1"/>
</dbReference>
<feature type="region of interest" description="Disordered" evidence="6">
    <location>
        <begin position="267"/>
        <end position="300"/>
    </location>
</feature>
<feature type="compositionally biased region" description="Gly residues" evidence="6">
    <location>
        <begin position="269"/>
        <end position="278"/>
    </location>
</feature>
<sequence>MSSVRADTDPLNLAIATAVDTVASATSFDTSTAAPQIHVHHFHHLSCAHHPDILCTPLPTGTPTAARSEDDYAVVLNSTSIRSPLRPALQPAHNKLSTVVFTAPRKTVCTATIRHPILASLSLHEPRNTHSLDPVAPSGSLFNNVTTTSPPYHPQLPSPRFFREQPGGSVGVPLANNKQITPSTVYSQTLSGHSGSQKNTPSRLAPVSFVSERAATLSPGDPSIYYRLATTSCYQSSGPDQHRGASNIPDSTFSNNLADRFLRWFRAGDSGGGGGGGREPTAEHPQIHRRRSKSQPPQLHQRIQVVQIDPRCMQAAFETNATNVPKRNGTLQHQRPDALVSPDGRFPTSASRRRELPPAPCTCSHHHQYRQTTQQISQSSTTTDNQHRSRLPRWLFPCGPHHKHSHSPPPSGSLCVVSARCEVPPPPPPRSTAIKSKPPTRSVEVQTQLEPPPPCCCATAAAASSDIESALCGFEDLSGCCAGQHKQHIMLHHYHFHHYYHCEAEQPSATEPADSRPSSPLIKLSVTWPPTAAVPEERATPLIREECGPRQGSPTVEQAIDGDPPAPVSDALRAIESAKVETPTGSSTLPNFKIDELEQREKEAAEKGTVITPTPTASIVDMSQMDQRRIFLQNINQLKRTGWYWGPLTIEEAELLLKDRPNGSFLVRDSGHELYILSVSFRAENRTYHTRIEHTGGKFSFAVQGDADTTSPSIAQFISHVIAESERGRTRFFLRQSALTTSANQQAGTTSDQSEDENRHVEARLLYPVSRFLVVHSLAHLCRFEILLKVRKDHIDLLPLPDCLKHYLHERQYYTEFVQAYLESAGHLLPNTSSVQEETEVEDHV</sequence>
<dbReference type="InterPro" id="IPR000980">
    <property type="entry name" value="SH2"/>
</dbReference>
<dbReference type="GO" id="GO:0035556">
    <property type="term" value="P:intracellular signal transduction"/>
    <property type="evidence" value="ECO:0007669"/>
    <property type="project" value="InterPro"/>
</dbReference>
<dbReference type="InterPro" id="IPR036036">
    <property type="entry name" value="SOCS_box-like_dom_sf"/>
</dbReference>
<keyword evidence="4 5" id="KW-0727">SH2 domain</keyword>
<protein>
    <submittedName>
        <fullName evidence="9">SH2 domain-containing protein</fullName>
    </submittedName>
</protein>
<accession>A0A5K3EF64</accession>
<dbReference type="GO" id="GO:0046935">
    <property type="term" value="F:1-phosphatidylinositol-3-kinase regulator activity"/>
    <property type="evidence" value="ECO:0007669"/>
    <property type="project" value="TreeGrafter"/>
</dbReference>
<dbReference type="GO" id="GO:0046854">
    <property type="term" value="P:phosphatidylinositol phosphate biosynthetic process"/>
    <property type="evidence" value="ECO:0007669"/>
    <property type="project" value="TreeGrafter"/>
</dbReference>
<dbReference type="PROSITE" id="PS50225">
    <property type="entry name" value="SOCS"/>
    <property type="match status" value="1"/>
</dbReference>
<reference evidence="9" key="1">
    <citation type="submission" date="2019-11" db="UniProtKB">
        <authorList>
            <consortium name="WormBaseParasite"/>
        </authorList>
    </citation>
    <scope>IDENTIFICATION</scope>
</reference>
<dbReference type="WBParaSite" id="MCU_000066-RA">
    <property type="protein sequence ID" value="MCU_000066-RA"/>
    <property type="gene ID" value="MCU_000066"/>
</dbReference>
<evidence type="ECO:0000256" key="3">
    <source>
        <dbReference type="ARBA" id="ARBA00022786"/>
    </source>
</evidence>
<evidence type="ECO:0000256" key="2">
    <source>
        <dbReference type="ARBA" id="ARBA00022700"/>
    </source>
</evidence>
<evidence type="ECO:0000259" key="7">
    <source>
        <dbReference type="PROSITE" id="PS50001"/>
    </source>
</evidence>
<dbReference type="Pfam" id="PF07525">
    <property type="entry name" value="SOCS_box"/>
    <property type="match status" value="1"/>
</dbReference>
<keyword evidence="2" id="KW-0734">Signal transduction inhibitor</keyword>
<evidence type="ECO:0000256" key="1">
    <source>
        <dbReference type="ARBA" id="ARBA00022604"/>
    </source>
</evidence>
<dbReference type="Gene3D" id="3.30.505.10">
    <property type="entry name" value="SH2 domain"/>
    <property type="match status" value="1"/>
</dbReference>
<dbReference type="SMART" id="SM00252">
    <property type="entry name" value="SH2"/>
    <property type="match status" value="1"/>
</dbReference>
<dbReference type="InterPro" id="IPR036860">
    <property type="entry name" value="SH2_dom_sf"/>
</dbReference>
<dbReference type="Pfam" id="PF00017">
    <property type="entry name" value="SH2"/>
    <property type="match status" value="1"/>
</dbReference>
<dbReference type="GO" id="GO:0009968">
    <property type="term" value="P:negative regulation of signal transduction"/>
    <property type="evidence" value="ECO:0007669"/>
    <property type="project" value="UniProtKB-KW"/>
</dbReference>
<proteinExistence type="predicted"/>
<feature type="compositionally biased region" description="Low complexity" evidence="6">
    <location>
        <begin position="371"/>
        <end position="383"/>
    </location>
</feature>
<dbReference type="AlphaFoldDB" id="A0A5K3EF64"/>
<organism evidence="9">
    <name type="scientific">Mesocestoides corti</name>
    <name type="common">Flatworm</name>
    <dbReference type="NCBI Taxonomy" id="53468"/>
    <lineage>
        <taxon>Eukaryota</taxon>
        <taxon>Metazoa</taxon>
        <taxon>Spiralia</taxon>
        <taxon>Lophotrochozoa</taxon>
        <taxon>Platyhelminthes</taxon>
        <taxon>Cestoda</taxon>
        <taxon>Eucestoda</taxon>
        <taxon>Cyclophyllidea</taxon>
        <taxon>Mesocestoididae</taxon>
        <taxon>Mesocestoides</taxon>
    </lineage>
</organism>
<name>A0A5K3EF64_MESCO</name>
<keyword evidence="3" id="KW-0833">Ubl conjugation pathway</keyword>
<feature type="domain" description="SOCS box" evidence="8">
    <location>
        <begin position="764"/>
        <end position="814"/>
    </location>
</feature>
<feature type="domain" description="SH2" evidence="7">
    <location>
        <begin position="643"/>
        <end position="720"/>
    </location>
</feature>
<dbReference type="PANTHER" id="PTHR10155:SF32">
    <property type="entry name" value="LP02169P"/>
    <property type="match status" value="1"/>
</dbReference>
<evidence type="ECO:0000256" key="5">
    <source>
        <dbReference type="PROSITE-ProRule" id="PRU00191"/>
    </source>
</evidence>
<dbReference type="SUPFAM" id="SSF158235">
    <property type="entry name" value="SOCS box-like"/>
    <property type="match status" value="1"/>
</dbReference>
<evidence type="ECO:0000256" key="6">
    <source>
        <dbReference type="SAM" id="MobiDB-lite"/>
    </source>
</evidence>
<evidence type="ECO:0000313" key="9">
    <source>
        <dbReference type="WBParaSite" id="MCU_000066-RA"/>
    </source>
</evidence>
<evidence type="ECO:0000256" key="4">
    <source>
        <dbReference type="ARBA" id="ARBA00022999"/>
    </source>
</evidence>
<dbReference type="PANTHER" id="PTHR10155">
    <property type="entry name" value="PHOSPHATIDYLINOSITOL 3-KINASE REGULATORY SUBUNIT"/>
    <property type="match status" value="1"/>
</dbReference>
<dbReference type="SMART" id="SM00969">
    <property type="entry name" value="SOCS_box"/>
    <property type="match status" value="1"/>
</dbReference>
<keyword evidence="1" id="KW-0341">Growth regulation</keyword>
<dbReference type="SUPFAM" id="SSF55550">
    <property type="entry name" value="SH2 domain"/>
    <property type="match status" value="1"/>
</dbReference>
<feature type="region of interest" description="Disordered" evidence="6">
    <location>
        <begin position="324"/>
        <end position="396"/>
    </location>
</feature>
<dbReference type="SMART" id="SM00253">
    <property type="entry name" value="SOCS"/>
    <property type="match status" value="1"/>
</dbReference>
<dbReference type="InterPro" id="IPR001496">
    <property type="entry name" value="SOCS_box"/>
</dbReference>
<evidence type="ECO:0000259" key="8">
    <source>
        <dbReference type="PROSITE" id="PS50225"/>
    </source>
</evidence>
<dbReference type="GO" id="GO:0005942">
    <property type="term" value="C:phosphatidylinositol 3-kinase complex"/>
    <property type="evidence" value="ECO:0007669"/>
    <property type="project" value="TreeGrafter"/>
</dbReference>